<keyword evidence="4" id="KW-1185">Reference proteome</keyword>
<dbReference type="Pfam" id="PF00296">
    <property type="entry name" value="Bac_luciferase"/>
    <property type="match status" value="1"/>
</dbReference>
<protein>
    <submittedName>
        <fullName evidence="3">Luciferase-like monooxygenase</fullName>
    </submittedName>
</protein>
<keyword evidence="1" id="KW-0560">Oxidoreductase</keyword>
<dbReference type="PANTHER" id="PTHR43244:SF1">
    <property type="entry name" value="5,10-METHYLENETETRAHYDROMETHANOPTERIN REDUCTASE"/>
    <property type="match status" value="1"/>
</dbReference>
<dbReference type="OrthoDB" id="5146458at2"/>
<keyword evidence="3" id="KW-0503">Monooxygenase</keyword>
<dbReference type="RefSeq" id="WP_123738620.1">
    <property type="nucleotide sequence ID" value="NZ_RKHQ01000001.1"/>
</dbReference>
<reference evidence="3 4" key="1">
    <citation type="submission" date="2018-11" db="EMBL/GenBank/DDBJ databases">
        <title>Sequencing the genomes of 1000 actinobacteria strains.</title>
        <authorList>
            <person name="Klenk H.-P."/>
        </authorList>
    </citation>
    <scope>NUCLEOTIDE SEQUENCE [LARGE SCALE GENOMIC DNA]</scope>
    <source>
        <strain evidence="3 4">DSM 13521</strain>
    </source>
</reference>
<evidence type="ECO:0000313" key="3">
    <source>
        <dbReference type="EMBL" id="ROR96439.1"/>
    </source>
</evidence>
<proteinExistence type="predicted"/>
<comment type="caution">
    <text evidence="3">The sequence shown here is derived from an EMBL/GenBank/DDBJ whole genome shotgun (WGS) entry which is preliminary data.</text>
</comment>
<accession>A0A3N2D9I1</accession>
<dbReference type="GO" id="GO:0016705">
    <property type="term" value="F:oxidoreductase activity, acting on paired donors, with incorporation or reduction of molecular oxygen"/>
    <property type="evidence" value="ECO:0007669"/>
    <property type="project" value="InterPro"/>
</dbReference>
<evidence type="ECO:0000313" key="4">
    <source>
        <dbReference type="Proteomes" id="UP000275356"/>
    </source>
</evidence>
<evidence type="ECO:0000256" key="1">
    <source>
        <dbReference type="ARBA" id="ARBA00023002"/>
    </source>
</evidence>
<dbReference type="Gene3D" id="3.20.20.30">
    <property type="entry name" value="Luciferase-like domain"/>
    <property type="match status" value="1"/>
</dbReference>
<dbReference type="SUPFAM" id="SSF51679">
    <property type="entry name" value="Bacterial luciferase-like"/>
    <property type="match status" value="1"/>
</dbReference>
<feature type="domain" description="Luciferase-like" evidence="2">
    <location>
        <begin position="16"/>
        <end position="180"/>
    </location>
</feature>
<sequence length="252" mass="25839">MVTPRLDVVLSPFGGDATALLDAAIRAEDAGLDGVWTFDHVSSLASIGAPGSGASRDPFAVLGAVAARTTRVRLGTLVANLHNRLPEQLALAIDTLASLAPARVVCGVGSGAGVGSPFAREDEALGRVPEPAAVRRAMLADYVRRLDETWAGRGVPGVVSGPRPPIVVGAGSATTLRLAALDPLVDGVNVVTGLTPDLSDTVGLVRGLVAERPFEVSVFLDAGGVRLEDLRDHAGSLPVPAGVDRLTFLVRP</sequence>
<dbReference type="PANTHER" id="PTHR43244">
    <property type="match status" value="1"/>
</dbReference>
<dbReference type="InterPro" id="IPR036661">
    <property type="entry name" value="Luciferase-like_sf"/>
</dbReference>
<dbReference type="InterPro" id="IPR050564">
    <property type="entry name" value="F420-G6PD/mer"/>
</dbReference>
<dbReference type="Proteomes" id="UP000275356">
    <property type="component" value="Unassembled WGS sequence"/>
</dbReference>
<dbReference type="AlphaFoldDB" id="A0A3N2D9I1"/>
<dbReference type="EMBL" id="RKHQ01000001">
    <property type="protein sequence ID" value="ROR96439.1"/>
    <property type="molecule type" value="Genomic_DNA"/>
</dbReference>
<evidence type="ECO:0000259" key="2">
    <source>
        <dbReference type="Pfam" id="PF00296"/>
    </source>
</evidence>
<dbReference type="GO" id="GO:0004497">
    <property type="term" value="F:monooxygenase activity"/>
    <property type="evidence" value="ECO:0007669"/>
    <property type="project" value="UniProtKB-KW"/>
</dbReference>
<gene>
    <name evidence="3" type="ORF">EDD28_1024</name>
</gene>
<name>A0A3N2D9I1_9MICO</name>
<dbReference type="InterPro" id="IPR011251">
    <property type="entry name" value="Luciferase-like_dom"/>
</dbReference>
<organism evidence="3 4">
    <name type="scientific">Salana multivorans</name>
    <dbReference type="NCBI Taxonomy" id="120377"/>
    <lineage>
        <taxon>Bacteria</taxon>
        <taxon>Bacillati</taxon>
        <taxon>Actinomycetota</taxon>
        <taxon>Actinomycetes</taxon>
        <taxon>Micrococcales</taxon>
        <taxon>Beutenbergiaceae</taxon>
        <taxon>Salana</taxon>
    </lineage>
</organism>